<evidence type="ECO:0000313" key="1">
    <source>
        <dbReference type="EMBL" id="QQZ51360.1"/>
    </source>
</evidence>
<dbReference type="AlphaFoldDB" id="A0A974P6N2"/>
<accession>A0A974P6N2</accession>
<dbReference type="EMBL" id="CP068570">
    <property type="protein sequence ID" value="QQZ51360.1"/>
    <property type="molecule type" value="Genomic_DNA"/>
</dbReference>
<organism evidence="1">
    <name type="scientific">Phenylobacterium glaciei</name>
    <dbReference type="NCBI Taxonomy" id="2803784"/>
    <lineage>
        <taxon>Bacteria</taxon>
        <taxon>Pseudomonadati</taxon>
        <taxon>Pseudomonadota</taxon>
        <taxon>Alphaproteobacteria</taxon>
        <taxon>Caulobacterales</taxon>
        <taxon>Caulobacteraceae</taxon>
        <taxon>Phenylobacterium</taxon>
    </lineage>
</organism>
<reference evidence="1" key="1">
    <citation type="submission" date="2021-01" db="EMBL/GenBank/DDBJ databases">
        <title>Genome sequence of Phenylobacterium sp. 20VBR1 isolated from a valley glaceir, Ny-Alesund, Svalbard.</title>
        <authorList>
            <person name="Thomas F.A."/>
            <person name="Krishnan K.P."/>
            <person name="Sinha R.K."/>
        </authorList>
    </citation>
    <scope>NUCLEOTIDE SEQUENCE</scope>
    <source>
        <strain evidence="1">20VBR1</strain>
    </source>
</reference>
<sequence>MPIFPIFWPTVIRAPRTTTASLRMAGPPFTSLVSVSRIALLGHRLAGTLPGCMWA</sequence>
<name>A0A974P6N2_9CAUL</name>
<proteinExistence type="predicted"/>
<protein>
    <submittedName>
        <fullName evidence="1">Uncharacterized protein</fullName>
    </submittedName>
</protein>
<gene>
    <name evidence="1" type="ORF">JKL49_10070</name>
</gene>